<dbReference type="EMBL" id="CP043507">
    <property type="protein sequence ID" value="QEO18832.1"/>
    <property type="molecule type" value="Genomic_DNA"/>
</dbReference>
<organism evidence="1 2">
    <name type="scientific">Acetobacter vaccinii</name>
    <dbReference type="NCBI Taxonomy" id="2592655"/>
    <lineage>
        <taxon>Bacteria</taxon>
        <taxon>Pseudomonadati</taxon>
        <taxon>Pseudomonadota</taxon>
        <taxon>Alphaproteobacteria</taxon>
        <taxon>Acetobacterales</taxon>
        <taxon>Acetobacteraceae</taxon>
        <taxon>Acetobacter</taxon>
    </lineage>
</organism>
<reference evidence="1 2" key="1">
    <citation type="submission" date="2019-09" db="EMBL/GenBank/DDBJ databases">
        <title>Genome sequencing of strain KACC 21233.</title>
        <authorList>
            <person name="Heo J."/>
            <person name="Kim S.-J."/>
            <person name="Kim J.-S."/>
            <person name="Hong S.-B."/>
            <person name="Kwon S.-W."/>
        </authorList>
    </citation>
    <scope>NUCLEOTIDE SEQUENCE [LARGE SCALE GENOMIC DNA]</scope>
    <source>
        <strain evidence="1 2">KACC 21233</strain>
        <plasmid evidence="1 2">unnamed1</plasmid>
    </source>
</reference>
<dbReference type="Proteomes" id="UP000324536">
    <property type="component" value="Plasmid unnamed1"/>
</dbReference>
<dbReference type="OrthoDB" id="4008664at2"/>
<name>A0A5C1YUS4_9PROT</name>
<proteinExistence type="predicted"/>
<dbReference type="InterPro" id="IPR056955">
    <property type="entry name" value="ORC-CDC6-like"/>
</dbReference>
<dbReference type="InterPro" id="IPR027417">
    <property type="entry name" value="P-loop_NTPase"/>
</dbReference>
<sequence length="535" mass="60613">MTNIEKIQKNLMNIEKRAEKVDDAKLKETFVNATPLLDVVSTSHNQIIFGRRGTGKTHLLKYISDLMRENGDLDVYIDLRTVGSNGSIYNDENLSTSERATPLLLDVLQNIHDSLLGIIVSDEMYDLGKLGPLLDAFADSCSAVKVVGTVETYEEKMNDTKQEDKLSLGANADFKSSSLKGGFSSTETINKSEKKTEKKTGSQRYYVNFGDVQRTLKNIINTIHGKKIYVFLDEWSEVPIILQPYLADLIRRCIIPLKNITVKIAAIEHRSNLSISKGNGEYIGLELGADIGGDVSLDDFMVFDNDSKRSVQFFSDLLFKHYKASIEENEKISNSVDFIQALFTQNSAFEEFVRSCEGVPRDAVYMISMAARKAFNRTINIHDIRIVARDWYSRDKSQILRTMPALNDLLTWIIEEVIGKRRSRAFLLKTNERHKLIDSLFDARLIHILKKNISSNDTPGVRYDVYKLDYGCYVDLISSSKAPRGLLLQGDTPENIEDDGEFESFNHLDVPPDDYRSIRRAILDLSKFDSHAEQA</sequence>
<dbReference type="AlphaFoldDB" id="A0A5C1YUS4"/>
<evidence type="ECO:0000313" key="2">
    <source>
        <dbReference type="Proteomes" id="UP000324536"/>
    </source>
</evidence>
<geneLocation type="plasmid" evidence="1">
    <name>unnamed1</name>
</geneLocation>
<dbReference type="RefSeq" id="WP_149280487.1">
    <property type="nucleotide sequence ID" value="NZ_CP043507.1"/>
</dbReference>
<gene>
    <name evidence="1" type="ORF">FLP30_13240</name>
</gene>
<evidence type="ECO:0000313" key="1">
    <source>
        <dbReference type="EMBL" id="QEO18832.1"/>
    </source>
</evidence>
<keyword evidence="1" id="KW-0614">Plasmid</keyword>
<dbReference type="SUPFAM" id="SSF52540">
    <property type="entry name" value="P-loop containing nucleoside triphosphate hydrolases"/>
    <property type="match status" value="1"/>
</dbReference>
<protein>
    <submittedName>
        <fullName evidence="1">Uncharacterized protein</fullName>
    </submittedName>
</protein>
<dbReference type="Gene3D" id="3.40.50.300">
    <property type="entry name" value="P-loop containing nucleotide triphosphate hydrolases"/>
    <property type="match status" value="1"/>
</dbReference>
<accession>A0A5C1YUS4</accession>
<dbReference type="Pfam" id="PF24389">
    <property type="entry name" value="ORC-CDC6-like"/>
    <property type="match status" value="1"/>
</dbReference>
<keyword evidence="2" id="KW-1185">Reference proteome</keyword>
<dbReference type="KEGG" id="acek:FLP30_13240"/>